<feature type="compositionally biased region" description="Acidic residues" evidence="6">
    <location>
        <begin position="557"/>
        <end position="570"/>
    </location>
</feature>
<keyword evidence="3" id="KW-0963">Cytoplasm</keyword>
<gene>
    <name evidence="8" type="ORF">CCH79_00002230</name>
</gene>
<dbReference type="GO" id="GO:0015630">
    <property type="term" value="C:microtubule cytoskeleton"/>
    <property type="evidence" value="ECO:0007669"/>
    <property type="project" value="TreeGrafter"/>
</dbReference>
<dbReference type="PANTHER" id="PTHR16076">
    <property type="entry name" value="CYTOSKELETON ASSOCIATED PROTEIN 2-RELATED"/>
    <property type="match status" value="1"/>
</dbReference>
<feature type="region of interest" description="Disordered" evidence="6">
    <location>
        <begin position="351"/>
        <end position="371"/>
    </location>
</feature>
<feature type="region of interest" description="Disordered" evidence="6">
    <location>
        <begin position="270"/>
        <end position="321"/>
    </location>
</feature>
<evidence type="ECO:0000313" key="9">
    <source>
        <dbReference type="Proteomes" id="UP000250572"/>
    </source>
</evidence>
<dbReference type="PANTHER" id="PTHR16076:SF8">
    <property type="entry name" value="CYTOSKELETON-ASSOCIATED PROTEIN 2"/>
    <property type="match status" value="1"/>
</dbReference>
<feature type="compositionally biased region" description="Basic and acidic residues" evidence="6">
    <location>
        <begin position="536"/>
        <end position="556"/>
    </location>
</feature>
<dbReference type="Proteomes" id="UP000250572">
    <property type="component" value="Unassembled WGS sequence"/>
</dbReference>
<comment type="caution">
    <text evidence="8">The sequence shown here is derived from an EMBL/GenBank/DDBJ whole genome shotgun (WGS) entry which is preliminary data.</text>
</comment>
<name>A0A315VIC5_GAMAF</name>
<evidence type="ECO:0000256" key="3">
    <source>
        <dbReference type="ARBA" id="ARBA00022490"/>
    </source>
</evidence>
<keyword evidence="9" id="KW-1185">Reference proteome</keyword>
<proteinExistence type="inferred from homology"/>
<organism evidence="8 9">
    <name type="scientific">Gambusia affinis</name>
    <name type="common">Western mosquitofish</name>
    <name type="synonym">Heterandria affinis</name>
    <dbReference type="NCBI Taxonomy" id="33528"/>
    <lineage>
        <taxon>Eukaryota</taxon>
        <taxon>Metazoa</taxon>
        <taxon>Chordata</taxon>
        <taxon>Craniata</taxon>
        <taxon>Vertebrata</taxon>
        <taxon>Euteleostomi</taxon>
        <taxon>Actinopterygii</taxon>
        <taxon>Neopterygii</taxon>
        <taxon>Teleostei</taxon>
        <taxon>Neoteleostei</taxon>
        <taxon>Acanthomorphata</taxon>
        <taxon>Ovalentaria</taxon>
        <taxon>Atherinomorphae</taxon>
        <taxon>Cyprinodontiformes</taxon>
        <taxon>Poeciliidae</taxon>
        <taxon>Poeciliinae</taxon>
        <taxon>Gambusia</taxon>
    </lineage>
</organism>
<evidence type="ECO:0000256" key="4">
    <source>
        <dbReference type="ARBA" id="ARBA00022553"/>
    </source>
</evidence>
<feature type="domain" description="Cytoskeleton-associated protein 2 C-terminal" evidence="7">
    <location>
        <begin position="522"/>
        <end position="674"/>
    </location>
</feature>
<dbReference type="GO" id="GO:0007026">
    <property type="term" value="P:negative regulation of microtubule depolymerization"/>
    <property type="evidence" value="ECO:0007669"/>
    <property type="project" value="TreeGrafter"/>
</dbReference>
<dbReference type="Pfam" id="PF15297">
    <property type="entry name" value="CKAP2_C"/>
    <property type="match status" value="2"/>
</dbReference>
<evidence type="ECO:0000259" key="7">
    <source>
        <dbReference type="Pfam" id="PF15297"/>
    </source>
</evidence>
<comment type="similarity">
    <text evidence="2">Belongs to the CKAP2 family.</text>
</comment>
<reference evidence="8 9" key="1">
    <citation type="journal article" date="2018" name="G3 (Bethesda)">
        <title>A High-Quality Reference Genome for the Invasive Mosquitofish Gambusia affinis Using a Chicago Library.</title>
        <authorList>
            <person name="Hoffberg S.L."/>
            <person name="Troendle N.J."/>
            <person name="Glenn T.C."/>
            <person name="Mahmud O."/>
            <person name="Louha S."/>
            <person name="Chalopin D."/>
            <person name="Bennetzen J.L."/>
            <person name="Mauricio R."/>
        </authorList>
    </citation>
    <scope>NUCLEOTIDE SEQUENCE [LARGE SCALE GENOMIC DNA]</scope>
    <source>
        <strain evidence="8">NE01/NJP1002.9</strain>
        <tissue evidence="8">Muscle</tissue>
    </source>
</reference>
<dbReference type="InterPro" id="IPR026165">
    <property type="entry name" value="CKAP2_fam"/>
</dbReference>
<comment type="subcellular location">
    <subcellularLocation>
        <location evidence="1">Cytoplasm</location>
        <location evidence="1">Cytoskeleton</location>
    </subcellularLocation>
</comment>
<keyword evidence="4" id="KW-0597">Phosphoprotein</keyword>
<dbReference type="EMBL" id="NHOQ01001678">
    <property type="protein sequence ID" value="PWA22832.1"/>
    <property type="molecule type" value="Genomic_DNA"/>
</dbReference>
<evidence type="ECO:0000313" key="8">
    <source>
        <dbReference type="EMBL" id="PWA22832.1"/>
    </source>
</evidence>
<feature type="domain" description="Cytoskeleton-associated protein 2 C-terminal" evidence="7">
    <location>
        <begin position="369"/>
        <end position="419"/>
    </location>
</feature>
<evidence type="ECO:0000256" key="6">
    <source>
        <dbReference type="SAM" id="MobiDB-lite"/>
    </source>
</evidence>
<dbReference type="STRING" id="33528.ENSGAFP00000023416"/>
<keyword evidence="5" id="KW-0206">Cytoskeleton</keyword>
<feature type="compositionally biased region" description="Basic and acidic residues" evidence="6">
    <location>
        <begin position="201"/>
        <end position="210"/>
    </location>
</feature>
<evidence type="ECO:0000256" key="2">
    <source>
        <dbReference type="ARBA" id="ARBA00009468"/>
    </source>
</evidence>
<feature type="region of interest" description="Disordered" evidence="6">
    <location>
        <begin position="144"/>
        <end position="173"/>
    </location>
</feature>
<feature type="compositionally biased region" description="Polar residues" evidence="6">
    <location>
        <begin position="518"/>
        <end position="529"/>
    </location>
</feature>
<dbReference type="AlphaFoldDB" id="A0A315VIC5"/>
<dbReference type="InterPro" id="IPR029197">
    <property type="entry name" value="CKAP2_C"/>
</dbReference>
<accession>A0A315VIC5</accession>
<protein>
    <recommendedName>
        <fullName evidence="7">Cytoskeleton-associated protein 2 C-terminal domain-containing protein</fullName>
    </recommendedName>
</protein>
<feature type="region of interest" description="Disordered" evidence="6">
    <location>
        <begin position="189"/>
        <end position="210"/>
    </location>
</feature>
<sequence length="684" mass="75199">MLSDISFRDCSTAVKLAVAEWMSTAFPWRFLPNAWMSNITFFSTINAMMNSKSVKALEISKALWVTWSFHLMSSLSWTLSTQSNSASMTSSATSNPSFLLVQLVRHIFFSSSALSSLSGYVNVRLTEAYCEGYQWCLDQPLQGNKENTQPPTGAKSFDKTGPTSAMPFQIKANKREDVLKKGDSLKAMGKELSRKPVSGETQRKFQRDTKDVKAQILKPAVAEAPKQSLKPAPGMYKGRIVQSKIGSIWRSSDSLSAAVIKAPARKPESEKVKGTAIKNRSKSVTEVSRQVAKRPVPMRSKSVSDQPHQVGRPPVGNYRPAGFCSARPPTRTLTATLPPATSRSTTVAAIKPRGGQNTKPKIPVTDKKASRPVISSTLSQYRVAMETAEEKRAKLAEWLASKGKTLKRPAMTTMAPPKAKLATKVKVDPKVPENVDLEPGAQCRVEPNLSVEHEILASSVETQREEGGSAQSPIPGIMNTTLDLLDDSEADLSEPQGRVDDIVVNLCDALEAMAIPSASSNDADAQCNQAEECRDEEQKDEQIQAETKEESEVKQEDVEESEDDSEDDSNDYVMETTPQTSASVIKYSVKTTPYLQSVKKTIEGEVSASASRRKSNIKDLKFLTPVRRSSRIHHKSSHLPSMLTDHDPCVSSLAELVKLDDNPNAYIYRKNPALLQELPDQNTY</sequence>
<evidence type="ECO:0000256" key="1">
    <source>
        <dbReference type="ARBA" id="ARBA00004245"/>
    </source>
</evidence>
<evidence type="ECO:0000256" key="5">
    <source>
        <dbReference type="ARBA" id="ARBA00023212"/>
    </source>
</evidence>
<feature type="region of interest" description="Disordered" evidence="6">
    <location>
        <begin position="518"/>
        <end position="575"/>
    </location>
</feature>